<dbReference type="STRING" id="1860102.ACCAA_440003"/>
<feature type="compositionally biased region" description="Basic residues" evidence="1">
    <location>
        <begin position="445"/>
        <end position="457"/>
    </location>
</feature>
<evidence type="ECO:0000256" key="2">
    <source>
        <dbReference type="SAM" id="Phobius"/>
    </source>
</evidence>
<feature type="transmembrane region" description="Helical" evidence="2">
    <location>
        <begin position="48"/>
        <end position="69"/>
    </location>
</feature>
<gene>
    <name evidence="3" type="ORF">ACCAA_440003</name>
</gene>
<reference evidence="3 4" key="1">
    <citation type="submission" date="2016-06" db="EMBL/GenBank/DDBJ databases">
        <authorList>
            <person name="Kjaerup R.B."/>
            <person name="Dalgaard T.S."/>
            <person name="Juul-Madsen H.R."/>
        </authorList>
    </citation>
    <scope>NUCLEOTIDE SEQUENCE [LARGE SCALE GENOMIC DNA]</scope>
    <source>
        <strain evidence="3">3</strain>
    </source>
</reference>
<feature type="region of interest" description="Disordered" evidence="1">
    <location>
        <begin position="440"/>
        <end position="466"/>
    </location>
</feature>
<name>A0A1A8XSJ0_9PROT</name>
<dbReference type="AlphaFoldDB" id="A0A1A8XSJ0"/>
<evidence type="ECO:0000313" key="4">
    <source>
        <dbReference type="Proteomes" id="UP000199169"/>
    </source>
</evidence>
<keyword evidence="4" id="KW-1185">Reference proteome</keyword>
<evidence type="ECO:0000256" key="1">
    <source>
        <dbReference type="SAM" id="MobiDB-lite"/>
    </source>
</evidence>
<keyword evidence="2" id="KW-1133">Transmembrane helix</keyword>
<protein>
    <submittedName>
        <fullName evidence="3">Uncharacterized protein</fullName>
    </submittedName>
</protein>
<evidence type="ECO:0000313" key="3">
    <source>
        <dbReference type="EMBL" id="SBT07477.1"/>
    </source>
</evidence>
<accession>A0A1A8XSJ0</accession>
<keyword evidence="2" id="KW-0812">Transmembrane</keyword>
<proteinExistence type="predicted"/>
<sequence>MTFQGPLGSNSRLTPLDGGSYTLDGAVGFPILMQILLLLTYLRARLRVVLWAVSLFLCTAGTANAQLAASGSTLTATTPNLAATFTGADLVGLANRVTGESYLRFPTGGELATVTPMNGGRSLPLAAWTLGADPGTGQPRAVLTTSEGGRTLTLGVKIDAATGEIVLRLAASVSAPGLRGASWGLAGLDLSQGRLILPVDTGRVFSSAHPGVGSTYEYPFAWQAQMAVYEGAAGSLLLYSTDQTYACKQLHLATRGRTTIDVSVTTEAVAPFHLRADSRVASESVHRRLARSRHALQGLAHRHSPAGVERIAAVGGQHPRGCAHRAGRVAAGAAGAAVRARADAVVPPRLAAERLRRELSRLHAARRRRQLRERCPRTWVPCDVAHRLHWRHALQPRLPRRPGISRQDAGQARAHGLAVVVAAVDAAAIRLHQSRVRRLSESLHRPRRRGGERRRARCAAPRHLGT</sequence>
<feature type="transmembrane region" description="Helical" evidence="2">
    <location>
        <begin position="20"/>
        <end position="41"/>
    </location>
</feature>
<dbReference type="EMBL" id="FLQX01000121">
    <property type="protein sequence ID" value="SBT07477.1"/>
    <property type="molecule type" value="Genomic_DNA"/>
</dbReference>
<dbReference type="Proteomes" id="UP000199169">
    <property type="component" value="Unassembled WGS sequence"/>
</dbReference>
<organism evidence="3 4">
    <name type="scientific">Candidatus Accumulibacter aalborgensis</name>
    <dbReference type="NCBI Taxonomy" id="1860102"/>
    <lineage>
        <taxon>Bacteria</taxon>
        <taxon>Pseudomonadati</taxon>
        <taxon>Pseudomonadota</taxon>
        <taxon>Betaproteobacteria</taxon>
        <taxon>Candidatus Accumulibacter</taxon>
    </lineage>
</organism>
<keyword evidence="2" id="KW-0472">Membrane</keyword>